<dbReference type="PATRIC" id="fig|1408103.3.peg.3060"/>
<dbReference type="EMBL" id="LAYY01000014">
    <property type="protein sequence ID" value="KKK37480.1"/>
    <property type="molecule type" value="Genomic_DNA"/>
</dbReference>
<keyword evidence="2" id="KW-1185">Reference proteome</keyword>
<name>A0A0M2SXZ0_9BACI</name>
<proteinExistence type="predicted"/>
<accession>A0A0M2SXZ0</accession>
<reference evidence="1 2" key="1">
    <citation type="submission" date="2015-04" db="EMBL/GenBank/DDBJ databases">
        <title>Taxonomic description and genome sequence of Bacillus campisalis sp. nov., a novel member of the genus Bacillus isolated from solar saltern.</title>
        <authorList>
            <person name="Mathan Kumar R."/>
            <person name="Kaur G."/>
            <person name="Kumar A."/>
            <person name="Singh N.K."/>
            <person name="Kaur N."/>
            <person name="Kumar N."/>
            <person name="Mayilraj S."/>
        </authorList>
    </citation>
    <scope>NUCLEOTIDE SEQUENCE [LARGE SCALE GENOMIC DNA]</scope>
    <source>
        <strain evidence="1 2">SA2-6</strain>
    </source>
</reference>
<comment type="caution">
    <text evidence="1">The sequence shown here is derived from an EMBL/GenBank/DDBJ whole genome shotgun (WGS) entry which is preliminary data.</text>
</comment>
<dbReference type="Proteomes" id="UP000034166">
    <property type="component" value="Unassembled WGS sequence"/>
</dbReference>
<evidence type="ECO:0000313" key="1">
    <source>
        <dbReference type="EMBL" id="KKK37480.1"/>
    </source>
</evidence>
<sequence>MIKADSLEELSRLAKQAGENSWLLVSQNESYPAGFTLGDEDSAAGTTLKMEMQLLLETPEQNYYFANQYQDEELYKEAISQLEELMEEIRSETVEPSVMEARLHQN</sequence>
<organism evidence="1 2">
    <name type="scientific">Mesobacillus campisalis</name>
    <dbReference type="NCBI Taxonomy" id="1408103"/>
    <lineage>
        <taxon>Bacteria</taxon>
        <taxon>Bacillati</taxon>
        <taxon>Bacillota</taxon>
        <taxon>Bacilli</taxon>
        <taxon>Bacillales</taxon>
        <taxon>Bacillaceae</taxon>
        <taxon>Mesobacillus</taxon>
    </lineage>
</organism>
<dbReference type="AlphaFoldDB" id="A0A0M2SXZ0"/>
<protein>
    <submittedName>
        <fullName evidence="1">Uncharacterized protein</fullName>
    </submittedName>
</protein>
<evidence type="ECO:0000313" key="2">
    <source>
        <dbReference type="Proteomes" id="UP000034166"/>
    </source>
</evidence>
<gene>
    <name evidence="1" type="ORF">WQ57_13620</name>
</gene>